<evidence type="ECO:0000256" key="2">
    <source>
        <dbReference type="PROSITE-ProRule" id="PRU00176"/>
    </source>
</evidence>
<dbReference type="PROSITE" id="PS50102">
    <property type="entry name" value="RRM"/>
    <property type="match status" value="1"/>
</dbReference>
<protein>
    <submittedName>
        <fullName evidence="5">Uncharacterized protein AlNc14C501G11947</fullName>
    </submittedName>
</protein>
<reference evidence="5" key="2">
    <citation type="submission" date="2011-02" db="EMBL/GenBank/DDBJ databases">
        <authorList>
            <person name="MacLean D."/>
        </authorList>
    </citation>
    <scope>NUCLEOTIDE SEQUENCE</scope>
</reference>
<sequence>MEQVWKEELETTSCWFDAHEQSNTRTRCNVLQRINDHTSYLTQHFAFMRKPYETLQVSKQTCEADESSLGSLVPATEDDNDIDNVSNFLEGVNSVDMQFLLSDQELLPAPDQTPQGCQTIVKDHKTVTSAAPVSYPAASAHPLEMRDKSRRDVLYEDPAQISLLFQSCEIVKPKEVSNYNASGKDTITAAKVHTINSINGPAKKLDAQKSLDSITASVGSNIPTSKPNEVKLKRNGLGMQQLQAAEENMISLRSKRFGENLAPIRTANDAYVQSTWKSNVSTNVSDVDGICLNKTRNEHDSNLVTKPQEPLSCKENPRSINGMHTTKNLPADSRGSENKSSVCASSSLPQGRLGQPSFPSTQMAFKKSSSLVSNKLLDYKRRSIKVIDGVICNEHTKRLSSSAEDIPNKPIAPPSVRSLSPGSRFLTVTSTEESKSDDAANERLSLYQALHLEDRDDTPSYIPSALYKRPIAFVRSQGDTPAKVPKLESKDDTWIIPKKRQRLKIDLARCGGDTRIHHHNRGEHHRSRRGKSWKSQKRRKKSRRSPSRSKERSRFGPSHRSRSRSRSWSRSRSPSRSPSRSRSRYSSHHSSRSDARCAKGDMSLARYSSKKRKRRESASSRKHKPLETTPKRSTTPEAPTKVPQKPGLDVEMGLAAIVTANFRTSELSTKAFQNSLSGLTPKTVECEGTGTLPFETQTFASSEDEVEADVGIQDEHAEFDLNAIQIDMETMKRTVYVHGISPRFTELDLETEFASFGLETDKETDLACINLFICKRSYRPRGDACIRFKSEAEAIHAVKEVHAKVLLNTQISVQRIDENIMKILTAQFDGQCDTWRCWHRKCQQNTSVLKLACEKCHRPRPIASSCVRIQSDSWLCAVCLTANERKSICCACTSRK</sequence>
<evidence type="ECO:0000313" key="5">
    <source>
        <dbReference type="EMBL" id="CCA27294.1"/>
    </source>
</evidence>
<dbReference type="GO" id="GO:0005737">
    <property type="term" value="C:cytoplasm"/>
    <property type="evidence" value="ECO:0007669"/>
    <property type="project" value="TreeGrafter"/>
</dbReference>
<keyword evidence="1 2" id="KW-0694">RNA-binding</keyword>
<feature type="compositionally biased region" description="Polar residues" evidence="3">
    <location>
        <begin position="318"/>
        <end position="328"/>
    </location>
</feature>
<dbReference type="InterPro" id="IPR012677">
    <property type="entry name" value="Nucleotide-bd_a/b_plait_sf"/>
</dbReference>
<feature type="domain" description="RRM" evidence="4">
    <location>
        <begin position="733"/>
        <end position="818"/>
    </location>
</feature>
<dbReference type="Gene3D" id="3.30.70.330">
    <property type="match status" value="1"/>
</dbReference>
<feature type="compositionally biased region" description="Polar residues" evidence="3">
    <location>
        <begin position="338"/>
        <end position="349"/>
    </location>
</feature>
<dbReference type="PANTHER" id="PTHR15481">
    <property type="entry name" value="RIBONUCLEIC ACID BINDING PROTEIN S1"/>
    <property type="match status" value="1"/>
</dbReference>
<feature type="compositionally biased region" description="Basic residues" evidence="3">
    <location>
        <begin position="557"/>
        <end position="569"/>
    </location>
</feature>
<feature type="compositionally biased region" description="Basic residues" evidence="3">
    <location>
        <begin position="579"/>
        <end position="590"/>
    </location>
</feature>
<feature type="compositionally biased region" description="Basic residues" evidence="3">
    <location>
        <begin position="608"/>
        <end position="624"/>
    </location>
</feature>
<dbReference type="EMBL" id="FR824537">
    <property type="protein sequence ID" value="CCA27294.1"/>
    <property type="molecule type" value="Genomic_DNA"/>
</dbReference>
<dbReference type="CDD" id="cd00590">
    <property type="entry name" value="RRM_SF"/>
    <property type="match status" value="1"/>
</dbReference>
<dbReference type="InterPro" id="IPR035979">
    <property type="entry name" value="RBD_domain_sf"/>
</dbReference>
<feature type="compositionally biased region" description="Basic residues" evidence="3">
    <location>
        <begin position="516"/>
        <end position="547"/>
    </location>
</feature>
<evidence type="ECO:0000256" key="3">
    <source>
        <dbReference type="SAM" id="MobiDB-lite"/>
    </source>
</evidence>
<dbReference type="GO" id="GO:0000398">
    <property type="term" value="P:mRNA splicing, via spliceosome"/>
    <property type="evidence" value="ECO:0007669"/>
    <property type="project" value="TreeGrafter"/>
</dbReference>
<dbReference type="GO" id="GO:0005654">
    <property type="term" value="C:nucleoplasm"/>
    <property type="evidence" value="ECO:0007669"/>
    <property type="project" value="TreeGrafter"/>
</dbReference>
<dbReference type="AlphaFoldDB" id="F0X0K3"/>
<name>F0X0K3_9STRA</name>
<evidence type="ECO:0000259" key="4">
    <source>
        <dbReference type="PROSITE" id="PS50102"/>
    </source>
</evidence>
<dbReference type="GO" id="GO:0003723">
    <property type="term" value="F:RNA binding"/>
    <property type="evidence" value="ECO:0007669"/>
    <property type="project" value="UniProtKB-UniRule"/>
</dbReference>
<accession>F0X0K3</accession>
<dbReference type="PANTHER" id="PTHR15481:SF0">
    <property type="entry name" value="LD23870P-RELATED"/>
    <property type="match status" value="1"/>
</dbReference>
<gene>
    <name evidence="5" type="primary">AlNc14C501G11947</name>
    <name evidence="5" type="ORF">ALNC14_134380</name>
</gene>
<proteinExistence type="predicted"/>
<evidence type="ECO:0000256" key="1">
    <source>
        <dbReference type="ARBA" id="ARBA00022884"/>
    </source>
</evidence>
<dbReference type="SMART" id="SM00360">
    <property type="entry name" value="RRM"/>
    <property type="match status" value="1"/>
</dbReference>
<dbReference type="InterPro" id="IPR000504">
    <property type="entry name" value="RRM_dom"/>
</dbReference>
<feature type="region of interest" description="Disordered" evidence="3">
    <location>
        <begin position="301"/>
        <end position="361"/>
    </location>
</feature>
<dbReference type="HOGENOM" id="CLU_322998_0_0_1"/>
<feature type="region of interest" description="Disordered" evidence="3">
    <location>
        <begin position="510"/>
        <end position="646"/>
    </location>
</feature>
<dbReference type="SUPFAM" id="SSF54928">
    <property type="entry name" value="RNA-binding domain, RBD"/>
    <property type="match status" value="1"/>
</dbReference>
<reference evidence="5" key="1">
    <citation type="journal article" date="2011" name="PLoS Biol.">
        <title>Gene gain and loss during evolution of obligate parasitism in the white rust pathogen of Arabidopsis thaliana.</title>
        <authorList>
            <person name="Kemen E."/>
            <person name="Gardiner A."/>
            <person name="Schultz-Larsen T."/>
            <person name="Kemen A.C."/>
            <person name="Balmuth A.L."/>
            <person name="Robert-Seilaniantz A."/>
            <person name="Bailey K."/>
            <person name="Holub E."/>
            <person name="Studholme D.J."/>
            <person name="Maclean D."/>
            <person name="Jones J.D."/>
        </authorList>
    </citation>
    <scope>NUCLEOTIDE SEQUENCE</scope>
</reference>
<organism evidence="5">
    <name type="scientific">Albugo laibachii Nc14</name>
    <dbReference type="NCBI Taxonomy" id="890382"/>
    <lineage>
        <taxon>Eukaryota</taxon>
        <taxon>Sar</taxon>
        <taxon>Stramenopiles</taxon>
        <taxon>Oomycota</taxon>
        <taxon>Peronosporomycetes</taxon>
        <taxon>Albuginales</taxon>
        <taxon>Albuginaceae</taxon>
        <taxon>Albugo</taxon>
    </lineage>
</organism>
<dbReference type="GO" id="GO:0061574">
    <property type="term" value="C:ASAP complex"/>
    <property type="evidence" value="ECO:0007669"/>
    <property type="project" value="TreeGrafter"/>
</dbReference>